<dbReference type="InterPro" id="IPR010710">
    <property type="entry name" value="DUF1289"/>
</dbReference>
<name>A0A381WFS3_9ZZZZ</name>
<organism evidence="1">
    <name type="scientific">marine metagenome</name>
    <dbReference type="NCBI Taxonomy" id="408172"/>
    <lineage>
        <taxon>unclassified sequences</taxon>
        <taxon>metagenomes</taxon>
        <taxon>ecological metagenomes</taxon>
    </lineage>
</organism>
<proteinExistence type="predicted"/>
<dbReference type="PANTHER" id="PTHR35175:SF2">
    <property type="entry name" value="DUF1289 DOMAIN-CONTAINING PROTEIN"/>
    <property type="match status" value="1"/>
</dbReference>
<sequence>VITSPCVGICILDPVTGYCRGCHRTLDEIANWVNYTDSEAHEVLARLPDRDPLATEPD</sequence>
<dbReference type="PANTHER" id="PTHR35175">
    <property type="entry name" value="DUF1289 DOMAIN-CONTAINING PROTEIN"/>
    <property type="match status" value="1"/>
</dbReference>
<accession>A0A381WFS3</accession>
<evidence type="ECO:0000313" key="1">
    <source>
        <dbReference type="EMBL" id="SVA51359.1"/>
    </source>
</evidence>
<evidence type="ECO:0008006" key="2">
    <source>
        <dbReference type="Google" id="ProtNLM"/>
    </source>
</evidence>
<reference evidence="1" key="1">
    <citation type="submission" date="2018-05" db="EMBL/GenBank/DDBJ databases">
        <authorList>
            <person name="Lanie J.A."/>
            <person name="Ng W.-L."/>
            <person name="Kazmierczak K.M."/>
            <person name="Andrzejewski T.M."/>
            <person name="Davidsen T.M."/>
            <person name="Wayne K.J."/>
            <person name="Tettelin H."/>
            <person name="Glass J.I."/>
            <person name="Rusch D."/>
            <person name="Podicherti R."/>
            <person name="Tsui H.-C.T."/>
            <person name="Winkler M.E."/>
        </authorList>
    </citation>
    <scope>NUCLEOTIDE SEQUENCE</scope>
</reference>
<dbReference type="EMBL" id="UINC01011672">
    <property type="protein sequence ID" value="SVA51359.1"/>
    <property type="molecule type" value="Genomic_DNA"/>
</dbReference>
<dbReference type="AlphaFoldDB" id="A0A381WFS3"/>
<protein>
    <recommendedName>
        <fullName evidence="2">DUF1289 domain-containing protein</fullName>
    </recommendedName>
</protein>
<gene>
    <name evidence="1" type="ORF">METZ01_LOCUS104213</name>
</gene>
<feature type="non-terminal residue" evidence="1">
    <location>
        <position position="1"/>
    </location>
</feature>
<dbReference type="Pfam" id="PF06945">
    <property type="entry name" value="DUF1289"/>
    <property type="match status" value="1"/>
</dbReference>